<keyword evidence="3" id="KW-1185">Reference proteome</keyword>
<dbReference type="Proteomes" id="UP000002051">
    <property type="component" value="Chromosome 2"/>
</dbReference>
<organism evidence="1 3">
    <name type="scientific">Medicago truncatula</name>
    <name type="common">Barrel medic</name>
    <name type="synonym">Medicago tribuloides</name>
    <dbReference type="NCBI Taxonomy" id="3880"/>
    <lineage>
        <taxon>Eukaryota</taxon>
        <taxon>Viridiplantae</taxon>
        <taxon>Streptophyta</taxon>
        <taxon>Embryophyta</taxon>
        <taxon>Tracheophyta</taxon>
        <taxon>Spermatophyta</taxon>
        <taxon>Magnoliopsida</taxon>
        <taxon>eudicotyledons</taxon>
        <taxon>Gunneridae</taxon>
        <taxon>Pentapetalae</taxon>
        <taxon>rosids</taxon>
        <taxon>fabids</taxon>
        <taxon>Fabales</taxon>
        <taxon>Fabaceae</taxon>
        <taxon>Papilionoideae</taxon>
        <taxon>50 kb inversion clade</taxon>
        <taxon>NPAAA clade</taxon>
        <taxon>Hologalegina</taxon>
        <taxon>IRL clade</taxon>
        <taxon>Trifolieae</taxon>
        <taxon>Medicago</taxon>
    </lineage>
</organism>
<protein>
    <submittedName>
        <fullName evidence="1 2">Uncharacterized protein</fullName>
    </submittedName>
</protein>
<sequence>MTKLKNFKKFHIFFSSSDQIGFYLIMAFKLKDMMKMFHDLNADSIAAKIFGCNNNVDMELVLEKLKHKIDGLGCLILLDDVCSESHQDWDQLLEIARSIVIQAFIFSTKYEIQT</sequence>
<dbReference type="EnsemblPlants" id="KEH38733">
    <property type="protein sequence ID" value="KEH38733"/>
    <property type="gene ID" value="MTR_2g079250"/>
</dbReference>
<reference evidence="1 3" key="2">
    <citation type="journal article" date="2014" name="BMC Genomics">
        <title>An improved genome release (version Mt4.0) for the model legume Medicago truncatula.</title>
        <authorList>
            <person name="Tang H."/>
            <person name="Krishnakumar V."/>
            <person name="Bidwell S."/>
            <person name="Rosen B."/>
            <person name="Chan A."/>
            <person name="Zhou S."/>
            <person name="Gentzbittel L."/>
            <person name="Childs K.L."/>
            <person name="Yandell M."/>
            <person name="Gundlach H."/>
            <person name="Mayer K.F."/>
            <person name="Schwartz D.C."/>
            <person name="Town C.D."/>
        </authorList>
    </citation>
    <scope>GENOME REANNOTATION</scope>
    <source>
        <strain evidence="1">A17</strain>
        <strain evidence="2 3">cv. Jemalong A17</strain>
    </source>
</reference>
<accession>A0A072VBB3</accession>
<proteinExistence type="predicted"/>
<dbReference type="HOGENOM" id="CLU_2124732_0_0_1"/>
<reference evidence="1 3" key="1">
    <citation type="journal article" date="2011" name="Nature">
        <title>The Medicago genome provides insight into the evolution of rhizobial symbioses.</title>
        <authorList>
            <person name="Young N.D."/>
            <person name="Debelle F."/>
            <person name="Oldroyd G.E."/>
            <person name="Geurts R."/>
            <person name="Cannon S.B."/>
            <person name="Udvardi M.K."/>
            <person name="Benedito V.A."/>
            <person name="Mayer K.F."/>
            <person name="Gouzy J."/>
            <person name="Schoof H."/>
            <person name="Van de Peer Y."/>
            <person name="Proost S."/>
            <person name="Cook D.R."/>
            <person name="Meyers B.C."/>
            <person name="Spannagl M."/>
            <person name="Cheung F."/>
            <person name="De Mita S."/>
            <person name="Krishnakumar V."/>
            <person name="Gundlach H."/>
            <person name="Zhou S."/>
            <person name="Mudge J."/>
            <person name="Bharti A.K."/>
            <person name="Murray J.D."/>
            <person name="Naoumkina M.A."/>
            <person name="Rosen B."/>
            <person name="Silverstein K.A."/>
            <person name="Tang H."/>
            <person name="Rombauts S."/>
            <person name="Zhao P.X."/>
            <person name="Zhou P."/>
            <person name="Barbe V."/>
            <person name="Bardou P."/>
            <person name="Bechner M."/>
            <person name="Bellec A."/>
            <person name="Berger A."/>
            <person name="Berges H."/>
            <person name="Bidwell S."/>
            <person name="Bisseling T."/>
            <person name="Choisne N."/>
            <person name="Couloux A."/>
            <person name="Denny R."/>
            <person name="Deshpande S."/>
            <person name="Dai X."/>
            <person name="Doyle J.J."/>
            <person name="Dudez A.M."/>
            <person name="Farmer A.D."/>
            <person name="Fouteau S."/>
            <person name="Franken C."/>
            <person name="Gibelin C."/>
            <person name="Gish J."/>
            <person name="Goldstein S."/>
            <person name="Gonzalez A.J."/>
            <person name="Green P.J."/>
            <person name="Hallab A."/>
            <person name="Hartog M."/>
            <person name="Hua A."/>
            <person name="Humphray S.J."/>
            <person name="Jeong D.H."/>
            <person name="Jing Y."/>
            <person name="Jocker A."/>
            <person name="Kenton S.M."/>
            <person name="Kim D.J."/>
            <person name="Klee K."/>
            <person name="Lai H."/>
            <person name="Lang C."/>
            <person name="Lin S."/>
            <person name="Macmil S.L."/>
            <person name="Magdelenat G."/>
            <person name="Matthews L."/>
            <person name="McCorrison J."/>
            <person name="Monaghan E.L."/>
            <person name="Mun J.H."/>
            <person name="Najar F.Z."/>
            <person name="Nicholson C."/>
            <person name="Noirot C."/>
            <person name="O'Bleness M."/>
            <person name="Paule C.R."/>
            <person name="Poulain J."/>
            <person name="Prion F."/>
            <person name="Qin B."/>
            <person name="Qu C."/>
            <person name="Retzel E.F."/>
            <person name="Riddle C."/>
            <person name="Sallet E."/>
            <person name="Samain S."/>
            <person name="Samson N."/>
            <person name="Sanders I."/>
            <person name="Saurat O."/>
            <person name="Scarpelli C."/>
            <person name="Schiex T."/>
            <person name="Segurens B."/>
            <person name="Severin A.J."/>
            <person name="Sherrier D.J."/>
            <person name="Shi R."/>
            <person name="Sims S."/>
            <person name="Singer S.R."/>
            <person name="Sinharoy S."/>
            <person name="Sterck L."/>
            <person name="Viollet A."/>
            <person name="Wang B.B."/>
            <person name="Wang K."/>
            <person name="Wang M."/>
            <person name="Wang X."/>
            <person name="Warfsmann J."/>
            <person name="Weissenbach J."/>
            <person name="White D.D."/>
            <person name="White J.D."/>
            <person name="Wiley G.B."/>
            <person name="Wincker P."/>
            <person name="Xing Y."/>
            <person name="Yang L."/>
            <person name="Yao Z."/>
            <person name="Ying F."/>
            <person name="Zhai J."/>
            <person name="Zhou L."/>
            <person name="Zuber A."/>
            <person name="Denarie J."/>
            <person name="Dixon R.A."/>
            <person name="May G.D."/>
            <person name="Schwartz D.C."/>
            <person name="Rogers J."/>
            <person name="Quetier F."/>
            <person name="Town C.D."/>
            <person name="Roe B.A."/>
        </authorList>
    </citation>
    <scope>NUCLEOTIDE SEQUENCE [LARGE SCALE GENOMIC DNA]</scope>
    <source>
        <strain evidence="1">A17</strain>
        <strain evidence="2 3">cv. Jemalong A17</strain>
    </source>
</reference>
<evidence type="ECO:0000313" key="1">
    <source>
        <dbReference type="EMBL" id="KEH38733.1"/>
    </source>
</evidence>
<evidence type="ECO:0000313" key="3">
    <source>
        <dbReference type="Proteomes" id="UP000002051"/>
    </source>
</evidence>
<dbReference type="EMBL" id="CM001218">
    <property type="protein sequence ID" value="KEH38733.1"/>
    <property type="molecule type" value="Genomic_DNA"/>
</dbReference>
<dbReference type="AlphaFoldDB" id="A0A072VBB3"/>
<evidence type="ECO:0000313" key="2">
    <source>
        <dbReference type="EnsemblPlants" id="KEH38733"/>
    </source>
</evidence>
<name>A0A072VBB3_MEDTR</name>
<gene>
    <name evidence="1" type="ordered locus">MTR_2g079250</name>
</gene>
<reference evidence="2" key="3">
    <citation type="submission" date="2015-04" db="UniProtKB">
        <authorList>
            <consortium name="EnsemblPlants"/>
        </authorList>
    </citation>
    <scope>IDENTIFICATION</scope>
    <source>
        <strain evidence="2">cv. Jemalong A17</strain>
    </source>
</reference>